<comment type="caution">
    <text evidence="3">The sequence shown here is derived from an EMBL/GenBank/DDBJ whole genome shotgun (WGS) entry which is preliminary data.</text>
</comment>
<dbReference type="SMART" id="SM01177">
    <property type="entry name" value="DUF4210"/>
    <property type="match status" value="1"/>
</dbReference>
<feature type="compositionally biased region" description="Polar residues" evidence="1">
    <location>
        <begin position="653"/>
        <end position="665"/>
    </location>
</feature>
<feature type="compositionally biased region" description="Low complexity" evidence="1">
    <location>
        <begin position="1290"/>
        <end position="1319"/>
    </location>
</feature>
<feature type="compositionally biased region" description="Low complexity" evidence="1">
    <location>
        <begin position="1217"/>
        <end position="1227"/>
    </location>
</feature>
<dbReference type="PANTHER" id="PTHR13199">
    <property type="entry name" value="GH03947P"/>
    <property type="match status" value="1"/>
</dbReference>
<keyword evidence="4" id="KW-1185">Reference proteome</keyword>
<dbReference type="Gene3D" id="3.40.50.720">
    <property type="entry name" value="NAD(P)-binding Rossmann-like Domain"/>
    <property type="match status" value="1"/>
</dbReference>
<feature type="compositionally biased region" description="Polar residues" evidence="1">
    <location>
        <begin position="446"/>
        <end position="458"/>
    </location>
</feature>
<feature type="region of interest" description="Disordered" evidence="1">
    <location>
        <begin position="398"/>
        <end position="476"/>
    </location>
</feature>
<feature type="region of interest" description="Disordered" evidence="1">
    <location>
        <begin position="1424"/>
        <end position="1498"/>
    </location>
</feature>
<feature type="region of interest" description="Disordered" evidence="1">
    <location>
        <begin position="1258"/>
        <end position="1336"/>
    </location>
</feature>
<dbReference type="InterPro" id="IPR051506">
    <property type="entry name" value="ATOS_Transcription_Regulators"/>
</dbReference>
<feature type="compositionally biased region" description="Polar residues" evidence="1">
    <location>
        <begin position="710"/>
        <end position="720"/>
    </location>
</feature>
<feature type="domain" description="Atos-like conserved" evidence="2">
    <location>
        <begin position="764"/>
        <end position="872"/>
    </location>
</feature>
<dbReference type="InterPro" id="IPR025261">
    <property type="entry name" value="Atos-like_cons_dom"/>
</dbReference>
<feature type="compositionally biased region" description="Basic and acidic residues" evidence="1">
    <location>
        <begin position="429"/>
        <end position="445"/>
    </location>
</feature>
<gene>
    <name evidence="3" type="ORF">OC842_006076</name>
</gene>
<feature type="compositionally biased region" description="Low complexity" evidence="1">
    <location>
        <begin position="1590"/>
        <end position="1602"/>
    </location>
</feature>
<dbReference type="PANTHER" id="PTHR13199:SF11">
    <property type="entry name" value="PROTEIN ATOSSA"/>
    <property type="match status" value="1"/>
</dbReference>
<feature type="compositionally biased region" description="Low complexity" evidence="1">
    <location>
        <begin position="1540"/>
        <end position="1573"/>
    </location>
</feature>
<dbReference type="SUPFAM" id="SSF51735">
    <property type="entry name" value="NAD(P)-binding Rossmann-fold domains"/>
    <property type="match status" value="1"/>
</dbReference>
<feature type="region of interest" description="Disordered" evidence="1">
    <location>
        <begin position="522"/>
        <end position="554"/>
    </location>
</feature>
<protein>
    <recommendedName>
        <fullName evidence="2">Atos-like conserved domain-containing protein</fullName>
    </recommendedName>
</protein>
<dbReference type="EMBL" id="JAPDMQ010000498">
    <property type="protein sequence ID" value="KAK0523641.1"/>
    <property type="molecule type" value="Genomic_DNA"/>
</dbReference>
<feature type="compositionally biased region" description="Low complexity" evidence="1">
    <location>
        <begin position="1609"/>
        <end position="1624"/>
    </location>
</feature>
<feature type="region of interest" description="Disordered" evidence="1">
    <location>
        <begin position="1058"/>
        <end position="1080"/>
    </location>
</feature>
<feature type="region of interest" description="Disordered" evidence="1">
    <location>
        <begin position="987"/>
        <end position="1011"/>
    </location>
</feature>
<feature type="compositionally biased region" description="Polar residues" evidence="1">
    <location>
        <begin position="1432"/>
        <end position="1441"/>
    </location>
</feature>
<dbReference type="Proteomes" id="UP001176521">
    <property type="component" value="Unassembled WGS sequence"/>
</dbReference>
<feature type="compositionally biased region" description="Low complexity" evidence="1">
    <location>
        <begin position="1460"/>
        <end position="1484"/>
    </location>
</feature>
<evidence type="ECO:0000313" key="3">
    <source>
        <dbReference type="EMBL" id="KAK0523641.1"/>
    </source>
</evidence>
<feature type="region of interest" description="Disordered" evidence="1">
    <location>
        <begin position="1528"/>
        <end position="1578"/>
    </location>
</feature>
<feature type="compositionally biased region" description="Low complexity" evidence="1">
    <location>
        <begin position="1065"/>
        <end position="1075"/>
    </location>
</feature>
<accession>A0AAN6JID7</accession>
<proteinExistence type="predicted"/>
<feature type="non-terminal residue" evidence="3">
    <location>
        <position position="1"/>
    </location>
</feature>
<feature type="region of interest" description="Disordered" evidence="1">
    <location>
        <begin position="1590"/>
        <end position="1651"/>
    </location>
</feature>
<dbReference type="Pfam" id="PF13915">
    <property type="entry name" value="DUF4210"/>
    <property type="match status" value="1"/>
</dbReference>
<organism evidence="3 4">
    <name type="scientific">Tilletia horrida</name>
    <dbReference type="NCBI Taxonomy" id="155126"/>
    <lineage>
        <taxon>Eukaryota</taxon>
        <taxon>Fungi</taxon>
        <taxon>Dikarya</taxon>
        <taxon>Basidiomycota</taxon>
        <taxon>Ustilaginomycotina</taxon>
        <taxon>Exobasidiomycetes</taxon>
        <taxon>Tilletiales</taxon>
        <taxon>Tilletiaceae</taxon>
        <taxon>Tilletia</taxon>
    </lineage>
</organism>
<dbReference type="Pfam" id="PF13889">
    <property type="entry name" value="Chromosome_seg"/>
    <property type="match status" value="1"/>
</dbReference>
<feature type="compositionally biased region" description="Low complexity" evidence="1">
    <location>
        <begin position="987"/>
        <end position="1001"/>
    </location>
</feature>
<name>A0AAN6JID7_9BASI</name>
<evidence type="ECO:0000259" key="2">
    <source>
        <dbReference type="SMART" id="SM01177"/>
    </source>
</evidence>
<feature type="compositionally biased region" description="Basic and acidic residues" evidence="1">
    <location>
        <begin position="1271"/>
        <end position="1282"/>
    </location>
</feature>
<feature type="compositionally biased region" description="Low complexity" evidence="1">
    <location>
        <begin position="740"/>
        <end position="754"/>
    </location>
</feature>
<evidence type="ECO:0000256" key="1">
    <source>
        <dbReference type="SAM" id="MobiDB-lite"/>
    </source>
</evidence>
<feature type="region of interest" description="Disordered" evidence="1">
    <location>
        <begin position="648"/>
        <end position="754"/>
    </location>
</feature>
<reference evidence="3" key="1">
    <citation type="journal article" date="2023" name="PhytoFront">
        <title>Draft Genome Resources of Seven Strains of Tilletia horrida, Causal Agent of Kernel Smut of Rice.</title>
        <authorList>
            <person name="Khanal S."/>
            <person name="Antony Babu S."/>
            <person name="Zhou X.G."/>
        </authorList>
    </citation>
    <scope>NUCLEOTIDE SEQUENCE</scope>
    <source>
        <strain evidence="3">TX3</strain>
    </source>
</reference>
<dbReference type="InterPro" id="IPR033473">
    <property type="entry name" value="Atos-like_C"/>
</dbReference>
<dbReference type="InterPro" id="IPR036291">
    <property type="entry name" value="NAD(P)-bd_dom_sf"/>
</dbReference>
<feature type="region of interest" description="Disordered" evidence="1">
    <location>
        <begin position="1206"/>
        <end position="1227"/>
    </location>
</feature>
<sequence>GLATLEHLFRSGFDAIQAGPARVARSLPLPPPIHLILLVRDPNATHARDARSRLAALAAQLDPSGSSRIELRTMDLADIKSIRAAAALLLQEDVRIDTLWLNAAVAKAKRELVLDNSADTPVTYEHTALVNHVGPLLLLDLLMPLLLDRPTPDHAKSRIVFTGSALHRTISRDRTAEETLFADFNSSALPNGDRYRDCSVTPASQIGNTPAWNLRSSYAHSKFLQVLGVRKFLRQLEFALAQRAGLSEGSDGQGRTWNEMEVVLVQPGFIPTTGLTREASLPTRILTTYLLPNMPGTSSFVSTLQQGAEVLAAALSWPLQLRQEAEAVDMDQPGFPIEQQRADLAPADGWLGGPSISSAPIRALVVKGKVLQRPDERTDDEDLQDRWWPKLLCRSAWIPPSAGQSRQESEPEGGQDNAEAPYGDEDVDGSVRRSDAQGDGKREGSSTRGISANPTQSGPGLCDLEDFTASSGTSRSRRLTVSQAATALHGLALSGSIELDRAEFELADNPASLSFPSIPSQAAGLSKNTSGNALGAKANSERRDQPPPKTPDMLSRTISLAPEAHAAAAAISLPSRTPPRRQASSPLSLYSTSADMLSVRRASASALQPQAQRVHVPGVIPAMSQSALQVGADEDDDAAEELLDHGHHIPFRTGSSSLPRPSAVTSSSRCLSPSPSPRRPSGPASNMWGGMGLSSSPPAMPTPFSRRLYSGNSSAQQAPFTSPGPAMGAWSPSTAGYTQSPISRHPPSSFSFSQSHTRSASLSLIGSYDESLLSGRMSTMPSQPFDFDAELGVLGMGSHGRECPRKLRCPKHLSLGFEARYYPLGGGAEAMTAAAANGGSEEHPGGVHQALWSPSPSMSKLKMISSLGSPYVGSIDLEAYFLSRLERLVTSAQHFDGIEGAKIDGAAPLTPSAALAEVPAFPGYQVPPKGQIQLIVKNQNLTAVKVFLVKYDLSDMQPGTKTFIRQKSYVCTDAGVAAAATTLTATAASATSATGRGRQSSAGGGGGEKEKETMRYAVHLQFACPPLATPKPATAEQPYIAATRDAPVPMPMLVPTTDTASDQVGTTKTQKGGTTPSAPQPKIYLHRHIRVVFAAMGLDSFERLDVVTETPGGVIRAGTGTGSTAQKEGPREHVYSAYAGPPDAWRRARRNVRRKLMAMKEEAEASARRAREAVDVEADAASLTQPELPSGAEVSFDIGTELVLDDRQDRGTSETTPPAMALSAAPAAAPSLDSSVHSAFGIPAPRSRSRRSMVLALGRGGSEDGSSSSSEHAHVVGREARLSSEQVNPSAEGILAGASAGEGAEGRASSPASTSASRAFVPMHRRRTLSRGGSAVPYTVDENSAVALTATTTTPAATTADQELLDSWHRSLRRLSLSTSGSSAGHGAYGPEAGVGLGLGFVAGGNGGPSAVGMMSMSNASIIGAGTGSSSRPGSPLQTPANAPAPPLPMWRSASRPTSPELLGPVLPPVLEMRASDSSSPSDSVNHHGGGQIPQVHGPTTLLSQLQAQHSFQQAQLQTLTAAFARPGSTLSRGARRLRSSSSSLDKSMTAASPTPPTAASALSGTSLGSTSPPLVPVSTMPRLIRRVSGAGAPLSASSTSLAGGGGDTAPTSSAALPTSPSGSWLVSGGGSAQSPHVYVVGDDGEEAGGL</sequence>
<evidence type="ECO:0000313" key="4">
    <source>
        <dbReference type="Proteomes" id="UP001176521"/>
    </source>
</evidence>